<reference evidence="3 4" key="1">
    <citation type="submission" date="2021-06" db="EMBL/GenBank/DDBJ databases">
        <title>Caerostris darwini draft genome.</title>
        <authorList>
            <person name="Kono N."/>
            <person name="Arakawa K."/>
        </authorList>
    </citation>
    <scope>NUCLEOTIDE SEQUENCE [LARGE SCALE GENOMIC DNA]</scope>
</reference>
<organism evidence="3 4">
    <name type="scientific">Caerostris darwini</name>
    <dbReference type="NCBI Taxonomy" id="1538125"/>
    <lineage>
        <taxon>Eukaryota</taxon>
        <taxon>Metazoa</taxon>
        <taxon>Ecdysozoa</taxon>
        <taxon>Arthropoda</taxon>
        <taxon>Chelicerata</taxon>
        <taxon>Arachnida</taxon>
        <taxon>Araneae</taxon>
        <taxon>Araneomorphae</taxon>
        <taxon>Entelegynae</taxon>
        <taxon>Araneoidea</taxon>
        <taxon>Araneidae</taxon>
        <taxon>Caerostris</taxon>
    </lineage>
</organism>
<dbReference type="InterPro" id="IPR006595">
    <property type="entry name" value="CTLH_C"/>
</dbReference>
<dbReference type="Pfam" id="PF25602">
    <property type="entry name" value="WDR47_COR"/>
    <property type="match status" value="1"/>
</dbReference>
<accession>A0AAV4QF07</accession>
<name>A0AAV4QF07_9ARAC</name>
<proteinExistence type="predicted"/>
<dbReference type="InterPro" id="IPR057749">
    <property type="entry name" value="WDR47_COR"/>
</dbReference>
<feature type="compositionally biased region" description="Polar residues" evidence="1">
    <location>
        <begin position="354"/>
        <end position="371"/>
    </location>
</feature>
<feature type="region of interest" description="Disordered" evidence="1">
    <location>
        <begin position="332"/>
        <end position="447"/>
    </location>
</feature>
<dbReference type="SMART" id="SM00667">
    <property type="entry name" value="LisH"/>
    <property type="match status" value="1"/>
</dbReference>
<evidence type="ECO:0000256" key="1">
    <source>
        <dbReference type="SAM" id="MobiDB-lite"/>
    </source>
</evidence>
<dbReference type="InterPro" id="IPR006594">
    <property type="entry name" value="LisH"/>
</dbReference>
<feature type="compositionally biased region" description="Low complexity" evidence="1">
    <location>
        <begin position="616"/>
        <end position="626"/>
    </location>
</feature>
<dbReference type="AlphaFoldDB" id="A0AAV4QF07"/>
<evidence type="ECO:0000313" key="4">
    <source>
        <dbReference type="Proteomes" id="UP001054837"/>
    </source>
</evidence>
<protein>
    <submittedName>
        <fullName evidence="3">WD repeat-containing protein 47</fullName>
    </submittedName>
</protein>
<evidence type="ECO:0000259" key="2">
    <source>
        <dbReference type="PROSITE" id="PS50897"/>
    </source>
</evidence>
<evidence type="ECO:0000313" key="3">
    <source>
        <dbReference type="EMBL" id="GIY07531.1"/>
    </source>
</evidence>
<gene>
    <name evidence="3" type="primary">Wdr47</name>
    <name evidence="3" type="ORF">CDAR_386511</name>
</gene>
<dbReference type="PROSITE" id="PS50897">
    <property type="entry name" value="CTLH"/>
    <property type="match status" value="1"/>
</dbReference>
<dbReference type="PANTHER" id="PTHR19863:SF5">
    <property type="entry name" value="WD REPEAT-CONTAINING PROTEIN 47"/>
    <property type="match status" value="1"/>
</dbReference>
<comment type="caution">
    <text evidence="3">The sequence shown here is derived from an EMBL/GenBank/DDBJ whole genome shotgun (WGS) entry which is preliminary data.</text>
</comment>
<dbReference type="PANTHER" id="PTHR19863">
    <property type="entry name" value="NEMITIN (NEURONAL ENRICHED MAP INTERACTING PROTEIN) HOMOLOG"/>
    <property type="match status" value="1"/>
</dbReference>
<keyword evidence="4" id="KW-1185">Reference proteome</keyword>
<dbReference type="InterPro" id="IPR040067">
    <property type="entry name" value="WDR47"/>
</dbReference>
<dbReference type="SMART" id="SM00668">
    <property type="entry name" value="CTLH"/>
    <property type="match status" value="1"/>
</dbReference>
<dbReference type="EMBL" id="BPLQ01004355">
    <property type="protein sequence ID" value="GIY07531.1"/>
    <property type="molecule type" value="Genomic_DNA"/>
</dbReference>
<feature type="region of interest" description="Disordered" evidence="1">
    <location>
        <begin position="615"/>
        <end position="638"/>
    </location>
</feature>
<sequence length="692" mass="79951">MTTDTICLKEADIIRLIQSYLSNRGLHLSLDALERETGILNCQFPEEALVLRHLIVDGRWRDALNYIGRLPLKEEDIKYMTFEIMKQKYVELICVYEELGNELYEDLGHAIALCFSELSTYCPCPVEYENLRKLASLTKLSQDAQYKDWNPISSRRQCFQTICSVLLDMQGLDEESSEQLIDPNRLINLLVKGILYESCEQYCEDKAIAQSESTTFRFGCLMNDEKFRSSLSLYSWLQSVPWITMVNSFADRSLTVELDKLDQPPIKKSWTEKILQNSTDLPEDVNRELRRPMSCSEDLKENFWNRRIQNNLIVDAPEILRRAEEVISRWEQRNRGNTKQEACKMPPRDAKMPSRNSKINEISRIPNSSGDRNLDDCKQEGSKMTSRDEKKSPRHGKINEINHLPDSGGDWNLNDCKQEAGKMSSRGVTMPSRDVTMSSRDEKRSPRHGKINEINRLSDFGGDWNLDDCKEETGKLSPRDAKMFSRDGKINEINRIPDSNSNNKKLTRISPIKRRKQNLEENPRQKNVSNIAEGFPVPYCDEIESNFDLNSFANKQEIQLTKIDPNCYDCEGNVIFGINQSSEQNNVFDEKQNIRDLLEAKSKVRSKLLKILKNSTNDQNQTTTTDGSEESPKNVKDQNQWEELRRLDFLNAIQQPFFVQPNLLRREEGNLKQIFNTGSESTSYKSSSVETM</sequence>
<dbReference type="PROSITE" id="PS50896">
    <property type="entry name" value="LISH"/>
    <property type="match status" value="1"/>
</dbReference>
<feature type="compositionally biased region" description="Basic and acidic residues" evidence="1">
    <location>
        <begin position="372"/>
        <end position="391"/>
    </location>
</feature>
<feature type="domain" description="CTLH" evidence="2">
    <location>
        <begin position="44"/>
        <end position="100"/>
    </location>
</feature>
<dbReference type="Proteomes" id="UP001054837">
    <property type="component" value="Unassembled WGS sequence"/>
</dbReference>